<evidence type="ECO:0000256" key="2">
    <source>
        <dbReference type="SAM" id="MobiDB-lite"/>
    </source>
</evidence>
<feature type="compositionally biased region" description="Basic and acidic residues" evidence="2">
    <location>
        <begin position="100"/>
        <end position="109"/>
    </location>
</feature>
<dbReference type="Gene3D" id="3.50.30.30">
    <property type="match status" value="1"/>
</dbReference>
<dbReference type="PANTHER" id="PTHR10404:SF71">
    <property type="entry name" value="CARBOXYPEPTIDASE TRE2, PUTATIVE (AFU_ORTHOLOGUE AFUA_3G10650)-RELATED"/>
    <property type="match status" value="1"/>
</dbReference>
<reference evidence="6 7" key="1">
    <citation type="journal article" date="2024" name="Commun. Biol.">
        <title>Comparative genomic analysis of thermophilic fungi reveals convergent evolutionary adaptations and gene losses.</title>
        <authorList>
            <person name="Steindorff A.S."/>
            <person name="Aguilar-Pontes M.V."/>
            <person name="Robinson A.J."/>
            <person name="Andreopoulos B."/>
            <person name="LaButti K."/>
            <person name="Kuo A."/>
            <person name="Mondo S."/>
            <person name="Riley R."/>
            <person name="Otillar R."/>
            <person name="Haridas S."/>
            <person name="Lipzen A."/>
            <person name="Grimwood J."/>
            <person name="Schmutz J."/>
            <person name="Clum A."/>
            <person name="Reid I.D."/>
            <person name="Moisan M.C."/>
            <person name="Butler G."/>
            <person name="Nguyen T.T.M."/>
            <person name="Dewar K."/>
            <person name="Conant G."/>
            <person name="Drula E."/>
            <person name="Henrissat B."/>
            <person name="Hansel C."/>
            <person name="Singer S."/>
            <person name="Hutchinson M.I."/>
            <person name="de Vries R.P."/>
            <person name="Natvig D.O."/>
            <person name="Powell A.J."/>
            <person name="Tsang A."/>
            <person name="Grigoriev I.V."/>
        </authorList>
    </citation>
    <scope>NUCLEOTIDE SEQUENCE [LARGE SCALE GENOMIC DNA]</scope>
    <source>
        <strain evidence="6 7">ATCC 22073</strain>
    </source>
</reference>
<dbReference type="InterPro" id="IPR007484">
    <property type="entry name" value="Peptidase_M28"/>
</dbReference>
<name>A0ABR4D9Y1_9PEZI</name>
<dbReference type="Proteomes" id="UP001600064">
    <property type="component" value="Unassembled WGS sequence"/>
</dbReference>
<dbReference type="SUPFAM" id="SSF52025">
    <property type="entry name" value="PA domain"/>
    <property type="match status" value="1"/>
</dbReference>
<dbReference type="CDD" id="cd02121">
    <property type="entry name" value="PA_GCPII_like"/>
    <property type="match status" value="1"/>
</dbReference>
<dbReference type="SUPFAM" id="SSF53187">
    <property type="entry name" value="Zn-dependent exopeptidases"/>
    <property type="match status" value="1"/>
</dbReference>
<keyword evidence="3" id="KW-0472">Membrane</keyword>
<feature type="domain" description="Transferrin receptor-like dimerisation" evidence="4">
    <location>
        <begin position="797"/>
        <end position="919"/>
    </location>
</feature>
<feature type="region of interest" description="Disordered" evidence="2">
    <location>
        <begin position="151"/>
        <end position="188"/>
    </location>
</feature>
<dbReference type="GeneID" id="98125586"/>
<feature type="compositionally biased region" description="Low complexity" evidence="2">
    <location>
        <begin position="165"/>
        <end position="180"/>
    </location>
</feature>
<dbReference type="Gene3D" id="3.40.630.10">
    <property type="entry name" value="Zn peptidases"/>
    <property type="match status" value="1"/>
</dbReference>
<gene>
    <name evidence="6" type="ORF">VTJ83DRAFT_4451</name>
</gene>
<feature type="compositionally biased region" description="Basic and acidic residues" evidence="2">
    <location>
        <begin position="28"/>
        <end position="39"/>
    </location>
</feature>
<dbReference type="CDD" id="cd08022">
    <property type="entry name" value="M28_PSMA_like"/>
    <property type="match status" value="1"/>
</dbReference>
<keyword evidence="7" id="KW-1185">Reference proteome</keyword>
<dbReference type="InterPro" id="IPR039373">
    <property type="entry name" value="Peptidase_M28B"/>
</dbReference>
<dbReference type="RefSeq" id="XP_070865901.1">
    <property type="nucleotide sequence ID" value="XM_071010942.1"/>
</dbReference>
<dbReference type="SUPFAM" id="SSF47672">
    <property type="entry name" value="Transferrin receptor-like dimerisation domain"/>
    <property type="match status" value="1"/>
</dbReference>
<dbReference type="EMBL" id="JAZGUE010000004">
    <property type="protein sequence ID" value="KAL2267174.1"/>
    <property type="molecule type" value="Genomic_DNA"/>
</dbReference>
<comment type="similarity">
    <text evidence="1">Belongs to the peptidase M28 family. M28B subfamily.</text>
</comment>
<comment type="caution">
    <text evidence="6">The sequence shown here is derived from an EMBL/GenBank/DDBJ whole genome shotgun (WGS) entry which is preliminary data.</text>
</comment>
<dbReference type="InterPro" id="IPR046450">
    <property type="entry name" value="PA_dom_sf"/>
</dbReference>
<dbReference type="Pfam" id="PF04253">
    <property type="entry name" value="TFR_dimer"/>
    <property type="match status" value="1"/>
</dbReference>
<organism evidence="6 7">
    <name type="scientific">Remersonia thermophila</name>
    <dbReference type="NCBI Taxonomy" id="72144"/>
    <lineage>
        <taxon>Eukaryota</taxon>
        <taxon>Fungi</taxon>
        <taxon>Dikarya</taxon>
        <taxon>Ascomycota</taxon>
        <taxon>Pezizomycotina</taxon>
        <taxon>Sordariomycetes</taxon>
        <taxon>Sordariomycetidae</taxon>
        <taxon>Sordariales</taxon>
        <taxon>Sordariales incertae sedis</taxon>
        <taxon>Remersonia</taxon>
    </lineage>
</organism>
<evidence type="ECO:0000256" key="3">
    <source>
        <dbReference type="SAM" id="Phobius"/>
    </source>
</evidence>
<keyword evidence="3" id="KW-1133">Transmembrane helix</keyword>
<evidence type="ECO:0000259" key="5">
    <source>
        <dbReference type="Pfam" id="PF04389"/>
    </source>
</evidence>
<evidence type="ECO:0000313" key="7">
    <source>
        <dbReference type="Proteomes" id="UP001600064"/>
    </source>
</evidence>
<dbReference type="Gene3D" id="1.20.930.40">
    <property type="entry name" value="Transferrin receptor-like, dimerisation domain"/>
    <property type="match status" value="1"/>
</dbReference>
<evidence type="ECO:0000259" key="4">
    <source>
        <dbReference type="Pfam" id="PF04253"/>
    </source>
</evidence>
<sequence length="921" mass="101186">MARNQDAPYDPAPPIPTYEEAVAAGSAWHRDVDPRDHASAAEAEGQSLLTGRHASDPSSSSNPPRGRRPRGYRPPTVETDDESNLFSSSDSETDSEDEREAAQVRREMQELEIDDSEVHRRARLSWGKRIGLLSLPQWRWKWRWRLPSLRRNRGSASGSAGGDSQGADGAGSASSGTGTQEAESSRSRWCFQPPGLPKLGSGALFLLVARTLALLMLMAFVYLLFASDLFSGMARRMGSRMFDPESVRIHVQASVDPRRIRDHLKHYTSYAHLAGTAGDFALMEDTEMLFRKYGLEGVTRDVYHVYLNYPKAGGRAVEILGADGKPTWSAKLEEDDVGGLSAGRQTFAFHAHSKSGDVKGPLVYVNYGSEDDFKVLKADGIDTRGAIALLRHRGTEPDLGPRLKAVEEAGFVGCLTYVDPADDGFLKGATAPNGRYMPQGGVQRDSVSLRHWVLGDVLTPGWGSKDNMPRMKVGQTKGLIRIPSLPLAWRDAKPLLQALKGFGHPVPNGWAGGVPDVPEWWTGNASAPVVRLKNEQDEAERQPIWNVYGYIAGIEQSNKKVVIGNHRDSLASGAVDAHSGTAVMMELVRILGDLVARGWQPLRTIEFASWDASEYNLIGSTEYVEQNEDALREGAVAYINLDRIVTGGTFRAAGSPVFRTLLLQILNRVADPHYNITLRDRWIQREGDIDPPGIDSDYAAFHNIIGTSSLDIRFDGGQPYPARSAYGNYELVEKVLDPGLVYHTLLGQVLGLLILELADGPLLPLDLSTYADNMVRSASALETWAAKMGAPEPGLMLTSLRHASRQVAHSVREFRSFETKWENSVVSAGGWEPSSMGRQRMEYNTRSAKFESNLLDEKGMPDRTQFRHVVLGPQTWPRGAKEPVYFPAVREAIIAKNWTAARIAADRAATILQAAADGLSK</sequence>
<feature type="region of interest" description="Disordered" evidence="2">
    <location>
        <begin position="1"/>
        <end position="110"/>
    </location>
</feature>
<dbReference type="InterPro" id="IPR036757">
    <property type="entry name" value="TFR-like_dimer_dom_sf"/>
</dbReference>
<feature type="transmembrane region" description="Helical" evidence="3">
    <location>
        <begin position="203"/>
        <end position="225"/>
    </location>
</feature>
<evidence type="ECO:0000256" key="1">
    <source>
        <dbReference type="ARBA" id="ARBA00005634"/>
    </source>
</evidence>
<dbReference type="InterPro" id="IPR007365">
    <property type="entry name" value="TFR-like_dimer_dom"/>
</dbReference>
<evidence type="ECO:0000313" key="6">
    <source>
        <dbReference type="EMBL" id="KAL2267174.1"/>
    </source>
</evidence>
<dbReference type="PANTHER" id="PTHR10404">
    <property type="entry name" value="N-ACETYLATED-ALPHA-LINKED ACIDIC DIPEPTIDASE"/>
    <property type="match status" value="1"/>
</dbReference>
<proteinExistence type="inferred from homology"/>
<dbReference type="Pfam" id="PF04389">
    <property type="entry name" value="Peptidase_M28"/>
    <property type="match status" value="1"/>
</dbReference>
<protein>
    <submittedName>
        <fullName evidence="6">Uncharacterized protein</fullName>
    </submittedName>
</protein>
<keyword evidence="3" id="KW-0812">Transmembrane</keyword>
<accession>A0ABR4D9Y1</accession>
<feature type="domain" description="Peptidase M28" evidence="5">
    <location>
        <begin position="546"/>
        <end position="716"/>
    </location>
</feature>